<reference evidence="1 2" key="1">
    <citation type="submission" date="2011-08" db="EMBL/GenBank/DDBJ databases">
        <title>Complete sequence of Thermoanaerobacter wiegelii Rt8.B1.</title>
        <authorList>
            <consortium name="US DOE Joint Genome Institute"/>
            <person name="Lucas S."/>
            <person name="Han J."/>
            <person name="Lapidus A."/>
            <person name="Cheng J.-F."/>
            <person name="Goodwin L."/>
            <person name="Pitluck S."/>
            <person name="Peters L."/>
            <person name="Mikhailova N."/>
            <person name="Zeytun A."/>
            <person name="Daligault H."/>
            <person name="Detter J.C."/>
            <person name="Han C."/>
            <person name="Tapia R."/>
            <person name="Land M."/>
            <person name="Hauser L."/>
            <person name="Kyrpides N."/>
            <person name="Ivanova N."/>
            <person name="Pagani I."/>
            <person name="Hemme C."/>
            <person name="Woyke T."/>
        </authorList>
    </citation>
    <scope>NUCLEOTIDE SEQUENCE [LARGE SCALE GENOMIC DNA]</scope>
    <source>
        <strain evidence="1 2">Rt8.B1</strain>
    </source>
</reference>
<dbReference type="RefSeq" id="WP_014062532.1">
    <property type="nucleotide sequence ID" value="NC_015958.1"/>
</dbReference>
<proteinExistence type="predicted"/>
<dbReference type="EMBL" id="CP002991">
    <property type="protein sequence ID" value="AEM78240.1"/>
    <property type="molecule type" value="Genomic_DNA"/>
</dbReference>
<dbReference type="eggNOG" id="COG2378">
    <property type="taxonomic scope" value="Bacteria"/>
</dbReference>
<keyword evidence="2" id="KW-1185">Reference proteome</keyword>
<dbReference type="AlphaFoldDB" id="G2MV61"/>
<name>G2MV61_9THEO</name>
<evidence type="ECO:0000313" key="2">
    <source>
        <dbReference type="Proteomes" id="UP000008276"/>
    </source>
</evidence>
<gene>
    <name evidence="1" type="ORF">Thewi_0803</name>
</gene>
<evidence type="ECO:0008006" key="3">
    <source>
        <dbReference type="Google" id="ProtNLM"/>
    </source>
</evidence>
<dbReference type="KEGG" id="twi:Thewi_0803"/>
<dbReference type="HOGENOM" id="CLU_152989_0_0_9"/>
<dbReference type="STRING" id="697303.Thewi_0803"/>
<protein>
    <recommendedName>
        <fullName evidence="3">WYL domain-containing protein</fullName>
    </recommendedName>
</protein>
<accession>G2MV61</accession>
<sequence length="97" mass="11004">MSFDICSAIKNREVIQFYYEGGIRIVEPFCYGESTKGNLVLRGYQVDGYSSSGNPIGWKLFIVDNMHNISLTGRKFSGLRPDYNPNDRGMVRIICNV</sequence>
<dbReference type="Proteomes" id="UP000008276">
    <property type="component" value="Chromosome"/>
</dbReference>
<evidence type="ECO:0000313" key="1">
    <source>
        <dbReference type="EMBL" id="AEM78240.1"/>
    </source>
</evidence>
<organism evidence="1 2">
    <name type="scientific">Thermoanaerobacter wiegelii Rt8.B1</name>
    <dbReference type="NCBI Taxonomy" id="697303"/>
    <lineage>
        <taxon>Bacteria</taxon>
        <taxon>Bacillati</taxon>
        <taxon>Bacillota</taxon>
        <taxon>Clostridia</taxon>
        <taxon>Thermoanaerobacterales</taxon>
        <taxon>Thermoanaerobacteraceae</taxon>
        <taxon>Thermoanaerobacter</taxon>
    </lineage>
</organism>